<dbReference type="InterPro" id="IPR001578">
    <property type="entry name" value="Peptidase_C12_UCH"/>
</dbReference>
<keyword evidence="3 8" id="KW-0645">Protease</keyword>
<evidence type="ECO:0000259" key="9">
    <source>
        <dbReference type="PROSITE" id="PS52048"/>
    </source>
</evidence>
<dbReference type="InterPro" id="IPR038765">
    <property type="entry name" value="Papain-like_cys_pep_sf"/>
</dbReference>
<dbReference type="AlphaFoldDB" id="A0A9W9JYQ0"/>
<organism evidence="10 11">
    <name type="scientific">Penicillium alfredii</name>
    <dbReference type="NCBI Taxonomy" id="1506179"/>
    <lineage>
        <taxon>Eukaryota</taxon>
        <taxon>Fungi</taxon>
        <taxon>Dikarya</taxon>
        <taxon>Ascomycota</taxon>
        <taxon>Pezizomycotina</taxon>
        <taxon>Eurotiomycetes</taxon>
        <taxon>Eurotiomycetidae</taxon>
        <taxon>Eurotiales</taxon>
        <taxon>Aspergillaceae</taxon>
        <taxon>Penicillium</taxon>
    </lineage>
</organism>
<dbReference type="GO" id="GO:0006511">
    <property type="term" value="P:ubiquitin-dependent protein catabolic process"/>
    <property type="evidence" value="ECO:0007669"/>
    <property type="project" value="UniProtKB-UniRule"/>
</dbReference>
<evidence type="ECO:0000256" key="5">
    <source>
        <dbReference type="ARBA" id="ARBA00022801"/>
    </source>
</evidence>
<dbReference type="SUPFAM" id="SSF54001">
    <property type="entry name" value="Cysteine proteinases"/>
    <property type="match status" value="1"/>
</dbReference>
<evidence type="ECO:0000313" key="10">
    <source>
        <dbReference type="EMBL" id="KAJ5086281.1"/>
    </source>
</evidence>
<evidence type="ECO:0000256" key="6">
    <source>
        <dbReference type="ARBA" id="ARBA00022807"/>
    </source>
</evidence>
<accession>A0A9W9JYQ0</accession>
<evidence type="ECO:0000256" key="7">
    <source>
        <dbReference type="PROSITE-ProRule" id="PRU01393"/>
    </source>
</evidence>
<keyword evidence="11" id="KW-1185">Reference proteome</keyword>
<feature type="domain" description="UCH catalytic" evidence="9">
    <location>
        <begin position="13"/>
        <end position="242"/>
    </location>
</feature>
<dbReference type="PANTHER" id="PTHR10589">
    <property type="entry name" value="UBIQUITIN CARBOXYL-TERMINAL HYDROLASE"/>
    <property type="match status" value="1"/>
</dbReference>
<comment type="catalytic activity">
    <reaction evidence="1 8">
        <text>Thiol-dependent hydrolysis of ester, thioester, amide, peptide and isopeptide bonds formed by the C-terminal Gly of ubiquitin (a 76-residue protein attached to proteins as an intracellular targeting signal).</text>
        <dbReference type="EC" id="3.4.19.12"/>
    </reaction>
</comment>
<dbReference type="RefSeq" id="XP_056508406.1">
    <property type="nucleotide sequence ID" value="XM_056658113.1"/>
</dbReference>
<dbReference type="EMBL" id="JAPMSZ010000010">
    <property type="protein sequence ID" value="KAJ5086281.1"/>
    <property type="molecule type" value="Genomic_DNA"/>
</dbReference>
<gene>
    <name evidence="10" type="ORF">NUU61_007588</name>
</gene>
<dbReference type="GeneID" id="81397282"/>
<comment type="caution">
    <text evidence="10">The sequence shown here is derived from an EMBL/GenBank/DDBJ whole genome shotgun (WGS) entry which is preliminary data.</text>
</comment>
<dbReference type="PANTHER" id="PTHR10589:SF17">
    <property type="entry name" value="UBIQUITIN CARBOXYL-TERMINAL HYDROLASE"/>
    <property type="match status" value="1"/>
</dbReference>
<dbReference type="GO" id="GO:0004843">
    <property type="term" value="F:cysteine-type deubiquitinase activity"/>
    <property type="evidence" value="ECO:0007669"/>
    <property type="project" value="UniProtKB-EC"/>
</dbReference>
<evidence type="ECO:0000313" key="11">
    <source>
        <dbReference type="Proteomes" id="UP001141434"/>
    </source>
</evidence>
<keyword evidence="5 8" id="KW-0378">Hydrolase</keyword>
<comment type="similarity">
    <text evidence="2 7 8">Belongs to the peptidase C12 family.</text>
</comment>
<dbReference type="OrthoDB" id="427186at2759"/>
<reference evidence="10" key="2">
    <citation type="journal article" date="2023" name="IMA Fungus">
        <title>Comparative genomic study of the Penicillium genus elucidates a diverse pangenome and 15 lateral gene transfer events.</title>
        <authorList>
            <person name="Petersen C."/>
            <person name="Sorensen T."/>
            <person name="Nielsen M.R."/>
            <person name="Sondergaard T.E."/>
            <person name="Sorensen J.L."/>
            <person name="Fitzpatrick D.A."/>
            <person name="Frisvad J.C."/>
            <person name="Nielsen K.L."/>
        </authorList>
    </citation>
    <scope>NUCLEOTIDE SEQUENCE</scope>
    <source>
        <strain evidence="10">IBT 34128</strain>
    </source>
</reference>
<evidence type="ECO:0000256" key="4">
    <source>
        <dbReference type="ARBA" id="ARBA00022786"/>
    </source>
</evidence>
<sequence>MSTHVQVIDGRKTFIPLENNPEVLSHLCHNLGVAPTIDFHDVVSTAPDMLTEIPRPVHAIILLCDQSIYYAARSAVEPGIEEYRGFGPEPPVLWVKQTIRHSCGLMALLHCVLNLEDGRYITPGSELDAFQKCVAGLMPTQRAQLLYESTFLEEAHMDAALRGCSVVPSAQDECRFHFVAFVKKDGTVWELNGGMNGPFHRGTLGDEEDLLCEKGLKLTVKDFLDAADREVHQGMSIVALTERHEPTQ</sequence>
<name>A0A9W9JYQ0_9EURO</name>
<dbReference type="InterPro" id="IPR036959">
    <property type="entry name" value="Peptidase_C12_UCH_sf"/>
</dbReference>
<dbReference type="EC" id="3.4.19.12" evidence="8"/>
<dbReference type="Proteomes" id="UP001141434">
    <property type="component" value="Unassembled WGS sequence"/>
</dbReference>
<evidence type="ECO:0000256" key="3">
    <source>
        <dbReference type="ARBA" id="ARBA00022670"/>
    </source>
</evidence>
<keyword evidence="6 8" id="KW-0788">Thiol protease</keyword>
<evidence type="ECO:0000256" key="8">
    <source>
        <dbReference type="RuleBase" id="RU361215"/>
    </source>
</evidence>
<dbReference type="Pfam" id="PF01088">
    <property type="entry name" value="Peptidase_C12"/>
    <property type="match status" value="1"/>
</dbReference>
<dbReference type="PROSITE" id="PS52048">
    <property type="entry name" value="UCH_DOMAIN"/>
    <property type="match status" value="1"/>
</dbReference>
<protein>
    <recommendedName>
        <fullName evidence="8">Ubiquitin carboxyl-terminal hydrolase</fullName>
        <ecNumber evidence="8">3.4.19.12</ecNumber>
    </recommendedName>
</protein>
<dbReference type="GO" id="GO:0016579">
    <property type="term" value="P:protein deubiquitination"/>
    <property type="evidence" value="ECO:0007669"/>
    <property type="project" value="TreeGrafter"/>
</dbReference>
<dbReference type="Gene3D" id="3.40.532.10">
    <property type="entry name" value="Peptidase C12, ubiquitin carboxyl-terminal hydrolase"/>
    <property type="match status" value="1"/>
</dbReference>
<dbReference type="PRINTS" id="PR00707">
    <property type="entry name" value="UBCTHYDRLASE"/>
</dbReference>
<keyword evidence="4 8" id="KW-0833">Ubl conjugation pathway</keyword>
<evidence type="ECO:0000256" key="1">
    <source>
        <dbReference type="ARBA" id="ARBA00000707"/>
    </source>
</evidence>
<proteinExistence type="inferred from homology"/>
<comment type="caution">
    <text evidence="7">Lacks conserved residue(s) required for the propagation of feature annotation.</text>
</comment>
<evidence type="ECO:0000256" key="2">
    <source>
        <dbReference type="ARBA" id="ARBA00009326"/>
    </source>
</evidence>
<dbReference type="GO" id="GO:0005737">
    <property type="term" value="C:cytoplasm"/>
    <property type="evidence" value="ECO:0007669"/>
    <property type="project" value="TreeGrafter"/>
</dbReference>
<reference evidence="10" key="1">
    <citation type="submission" date="2022-11" db="EMBL/GenBank/DDBJ databases">
        <authorList>
            <person name="Petersen C."/>
        </authorList>
    </citation>
    <scope>NUCLEOTIDE SEQUENCE</scope>
    <source>
        <strain evidence="10">IBT 34128</strain>
    </source>
</reference>